<dbReference type="AlphaFoldDB" id="A0AAV4RWY4"/>
<evidence type="ECO:0000313" key="3">
    <source>
        <dbReference type="Proteomes" id="UP001054945"/>
    </source>
</evidence>
<organism evidence="2 3">
    <name type="scientific">Caerostris extrusa</name>
    <name type="common">Bark spider</name>
    <name type="synonym">Caerostris bankana</name>
    <dbReference type="NCBI Taxonomy" id="172846"/>
    <lineage>
        <taxon>Eukaryota</taxon>
        <taxon>Metazoa</taxon>
        <taxon>Ecdysozoa</taxon>
        <taxon>Arthropoda</taxon>
        <taxon>Chelicerata</taxon>
        <taxon>Arachnida</taxon>
        <taxon>Araneae</taxon>
        <taxon>Araneomorphae</taxon>
        <taxon>Entelegynae</taxon>
        <taxon>Araneoidea</taxon>
        <taxon>Araneidae</taxon>
        <taxon>Caerostris</taxon>
    </lineage>
</organism>
<feature type="compositionally biased region" description="Basic residues" evidence="1">
    <location>
        <begin position="74"/>
        <end position="86"/>
    </location>
</feature>
<dbReference type="EMBL" id="BPLR01008606">
    <property type="protein sequence ID" value="GIY25945.1"/>
    <property type="molecule type" value="Genomic_DNA"/>
</dbReference>
<sequence length="100" mass="11126">MREPQIHDSLYPDTKIDGLIGVYSYQTHTKYLSSNQIARQPTNIQKTPQGEGAKSKTAFLRKTRSRAAAIGKPSHVRGSTKRKRTFQSRDSPSTSPPPSV</sequence>
<accession>A0AAV4RWY4</accession>
<name>A0AAV4RWY4_CAEEX</name>
<protein>
    <submittedName>
        <fullName evidence="2">Uncharacterized protein</fullName>
    </submittedName>
</protein>
<proteinExistence type="predicted"/>
<keyword evidence="3" id="KW-1185">Reference proteome</keyword>
<reference evidence="2 3" key="1">
    <citation type="submission" date="2021-06" db="EMBL/GenBank/DDBJ databases">
        <title>Caerostris extrusa draft genome.</title>
        <authorList>
            <person name="Kono N."/>
            <person name="Arakawa K."/>
        </authorList>
    </citation>
    <scope>NUCLEOTIDE SEQUENCE [LARGE SCALE GENOMIC DNA]</scope>
</reference>
<feature type="compositionally biased region" description="Polar residues" evidence="1">
    <location>
        <begin position="36"/>
        <end position="48"/>
    </location>
</feature>
<dbReference type="Proteomes" id="UP001054945">
    <property type="component" value="Unassembled WGS sequence"/>
</dbReference>
<feature type="region of interest" description="Disordered" evidence="1">
    <location>
        <begin position="36"/>
        <end position="100"/>
    </location>
</feature>
<evidence type="ECO:0000313" key="2">
    <source>
        <dbReference type="EMBL" id="GIY25945.1"/>
    </source>
</evidence>
<gene>
    <name evidence="2" type="ORF">CEXT_561721</name>
</gene>
<comment type="caution">
    <text evidence="2">The sequence shown here is derived from an EMBL/GenBank/DDBJ whole genome shotgun (WGS) entry which is preliminary data.</text>
</comment>
<evidence type="ECO:0000256" key="1">
    <source>
        <dbReference type="SAM" id="MobiDB-lite"/>
    </source>
</evidence>